<proteinExistence type="inferred from homology"/>
<gene>
    <name evidence="3" type="ORF">GCM10025778_15730</name>
</gene>
<evidence type="ECO:0000256" key="2">
    <source>
        <dbReference type="ARBA" id="ARBA00023235"/>
    </source>
</evidence>
<dbReference type="SUPFAM" id="SSF54506">
    <property type="entry name" value="Diaminopimelate epimerase-like"/>
    <property type="match status" value="1"/>
</dbReference>
<keyword evidence="4" id="KW-1185">Reference proteome</keyword>
<dbReference type="Proteomes" id="UP001501257">
    <property type="component" value="Unassembled WGS sequence"/>
</dbReference>
<dbReference type="Pfam" id="PF02567">
    <property type="entry name" value="PhzC-PhzF"/>
    <property type="match status" value="1"/>
</dbReference>
<evidence type="ECO:0000313" key="3">
    <source>
        <dbReference type="EMBL" id="GAA5227040.1"/>
    </source>
</evidence>
<keyword evidence="2" id="KW-0413">Isomerase</keyword>
<dbReference type="PANTHER" id="PTHR13774">
    <property type="entry name" value="PHENAZINE BIOSYNTHESIS PROTEIN"/>
    <property type="match status" value="1"/>
</dbReference>
<comment type="similarity">
    <text evidence="1">Belongs to the PhzF family.</text>
</comment>
<accession>A0ABP9TLK4</accession>
<organism evidence="3 4">
    <name type="scientific">Paeniglutamicibacter antarcticus</name>
    <dbReference type="NCBI Taxonomy" id="494023"/>
    <lineage>
        <taxon>Bacteria</taxon>
        <taxon>Bacillati</taxon>
        <taxon>Actinomycetota</taxon>
        <taxon>Actinomycetes</taxon>
        <taxon>Micrococcales</taxon>
        <taxon>Micrococcaceae</taxon>
        <taxon>Paeniglutamicibacter</taxon>
    </lineage>
</organism>
<sequence length="295" mass="31830">MHSTPSATTCEESQGTQSNFVKVPLVQIDAFADALFEGNPAAVMPLPQWLPDGVLQQAAEENNLSETAFLVKNLPNGVQAPDPAHPAYHLRWFTPAVEVDLCGHATMAAASYLFDDEHPEARELQFYTRSGWLSVTRSTDGQYTMDFPSEIPVPVSINPDIAKALGVPVAEALQATDLIYMVEDAQTVIDLSPDLSVLAALPVRGTIVTAAGTGTEYDVVSRWFGAEAGVSEDPVTGSAHCQLAPLWAERLGKNEMLARQASARGGTVRINFEGERTLLTGRCVRFMEGSAFLPR</sequence>
<dbReference type="NCBIfam" id="TIGR00654">
    <property type="entry name" value="PhzF_family"/>
    <property type="match status" value="1"/>
</dbReference>
<dbReference type="Gene3D" id="3.10.310.10">
    <property type="entry name" value="Diaminopimelate Epimerase, Chain A, domain 1"/>
    <property type="match status" value="2"/>
</dbReference>
<reference evidence="4" key="1">
    <citation type="journal article" date="2019" name="Int. J. Syst. Evol. Microbiol.">
        <title>The Global Catalogue of Microorganisms (GCM) 10K type strain sequencing project: providing services to taxonomists for standard genome sequencing and annotation.</title>
        <authorList>
            <consortium name="The Broad Institute Genomics Platform"/>
            <consortium name="The Broad Institute Genome Sequencing Center for Infectious Disease"/>
            <person name="Wu L."/>
            <person name="Ma J."/>
        </authorList>
    </citation>
    <scope>NUCLEOTIDE SEQUENCE [LARGE SCALE GENOMIC DNA]</scope>
    <source>
        <strain evidence="4">JCM 18952</strain>
    </source>
</reference>
<evidence type="ECO:0000313" key="4">
    <source>
        <dbReference type="Proteomes" id="UP001501257"/>
    </source>
</evidence>
<comment type="caution">
    <text evidence="3">The sequence shown here is derived from an EMBL/GenBank/DDBJ whole genome shotgun (WGS) entry which is preliminary data.</text>
</comment>
<name>A0ABP9TLK4_9MICC</name>
<dbReference type="PIRSF" id="PIRSF016184">
    <property type="entry name" value="PhzC_PhzF"/>
    <property type="match status" value="1"/>
</dbReference>
<evidence type="ECO:0000256" key="1">
    <source>
        <dbReference type="ARBA" id="ARBA00008270"/>
    </source>
</evidence>
<protein>
    <submittedName>
        <fullName evidence="3">PhzF family phenazine biosynthesis protein</fullName>
    </submittedName>
</protein>
<dbReference type="InterPro" id="IPR003719">
    <property type="entry name" value="Phenazine_PhzF-like"/>
</dbReference>
<dbReference type="PANTHER" id="PTHR13774:SF17">
    <property type="entry name" value="PHENAZINE BIOSYNTHESIS-LIKE DOMAIN-CONTAINING PROTEIN"/>
    <property type="match status" value="1"/>
</dbReference>
<dbReference type="EMBL" id="BAABLK010000026">
    <property type="protein sequence ID" value="GAA5227040.1"/>
    <property type="molecule type" value="Genomic_DNA"/>
</dbReference>